<evidence type="ECO:0000256" key="7">
    <source>
        <dbReference type="HAMAP-Rule" id="MF_00473"/>
    </source>
</evidence>
<dbReference type="InterPro" id="IPR046348">
    <property type="entry name" value="SIS_dom_sf"/>
</dbReference>
<dbReference type="PANTHER" id="PTHR11469">
    <property type="entry name" value="GLUCOSE-6-PHOSPHATE ISOMERASE"/>
    <property type="match status" value="1"/>
</dbReference>
<evidence type="ECO:0000313" key="10">
    <source>
        <dbReference type="Proteomes" id="UP001303902"/>
    </source>
</evidence>
<dbReference type="Gene3D" id="3.40.50.10490">
    <property type="entry name" value="Glucose-6-phosphate isomerase like protein, domain 1"/>
    <property type="match status" value="2"/>
</dbReference>
<dbReference type="InterPro" id="IPR018189">
    <property type="entry name" value="Phosphoglucose_isomerase_CS"/>
</dbReference>
<evidence type="ECO:0000256" key="8">
    <source>
        <dbReference type="RuleBase" id="RU000612"/>
    </source>
</evidence>
<keyword evidence="3 7" id="KW-0312">Gluconeogenesis</keyword>
<dbReference type="PROSITE" id="PS51463">
    <property type="entry name" value="P_GLUCOSE_ISOMERASE_3"/>
    <property type="match status" value="1"/>
</dbReference>
<dbReference type="CDD" id="cd05015">
    <property type="entry name" value="SIS_PGI_1"/>
    <property type="match status" value="1"/>
</dbReference>
<evidence type="ECO:0000256" key="3">
    <source>
        <dbReference type="ARBA" id="ARBA00022432"/>
    </source>
</evidence>
<dbReference type="RefSeq" id="WP_317965677.1">
    <property type="nucleotide sequence ID" value="NZ_CP129118.1"/>
</dbReference>
<dbReference type="PROSITE" id="PS00765">
    <property type="entry name" value="P_GLUCOSE_ISOMERASE_1"/>
    <property type="match status" value="1"/>
</dbReference>
<comment type="catalytic activity">
    <reaction evidence="6 7 8">
        <text>alpha-D-glucose 6-phosphate = beta-D-fructose 6-phosphate</text>
        <dbReference type="Rhea" id="RHEA:11816"/>
        <dbReference type="ChEBI" id="CHEBI:57634"/>
        <dbReference type="ChEBI" id="CHEBI:58225"/>
        <dbReference type="EC" id="5.3.1.9"/>
    </reaction>
</comment>
<evidence type="ECO:0000256" key="4">
    <source>
        <dbReference type="ARBA" id="ARBA00023152"/>
    </source>
</evidence>
<dbReference type="CDD" id="cd05016">
    <property type="entry name" value="SIS_PGI_2"/>
    <property type="match status" value="1"/>
</dbReference>
<dbReference type="InterPro" id="IPR035476">
    <property type="entry name" value="SIS_PGI_1"/>
</dbReference>
<proteinExistence type="inferred from homology"/>
<keyword evidence="5 7" id="KW-0413">Isomerase</keyword>
<comment type="function">
    <text evidence="7">Catalyzes the reversible isomerization of glucose-6-phosphate to fructose-6-phosphate.</text>
</comment>
<gene>
    <name evidence="7" type="primary">pgi</name>
    <name evidence="9" type="ORF">QWT69_11135</name>
</gene>
<dbReference type="PROSITE" id="PS00174">
    <property type="entry name" value="P_GLUCOSE_ISOMERASE_2"/>
    <property type="match status" value="1"/>
</dbReference>
<evidence type="ECO:0000256" key="6">
    <source>
        <dbReference type="ARBA" id="ARBA00029321"/>
    </source>
</evidence>
<dbReference type="SUPFAM" id="SSF53697">
    <property type="entry name" value="SIS domain"/>
    <property type="match status" value="1"/>
</dbReference>
<comment type="caution">
    <text evidence="7">Lacks conserved residue(s) required for the propagation of feature annotation.</text>
</comment>
<dbReference type="NCBIfam" id="NF010697">
    <property type="entry name" value="PRK14097.1"/>
    <property type="match status" value="1"/>
</dbReference>
<accession>A0ABZ0L1Z2</accession>
<organism evidence="9 10">
    <name type="scientific">Sporosarcina oncorhynchi</name>
    <dbReference type="NCBI Taxonomy" id="3056444"/>
    <lineage>
        <taxon>Bacteria</taxon>
        <taxon>Bacillati</taxon>
        <taxon>Bacillota</taxon>
        <taxon>Bacilli</taxon>
        <taxon>Bacillales</taxon>
        <taxon>Caryophanaceae</taxon>
        <taxon>Sporosarcina</taxon>
    </lineage>
</organism>
<sequence>MSNIKLDYSKAYPFFDSGELGKLCDEVIYHHEKLHVNCKKESAANCLGWVHQPLRIDLDEINQINRASQKVKSDSDILIVIGIGGSYLGGRAAIEALQHSFHNNLSQEKRSAPKIFFVGNNLSPTYTADLIDLLHEKDFSINVISKSGTTLEPAIAFRIFRNLLEKKYGKQMASKRIYITTDDTSSPLNSIASTEGYKTFIMPANIGGRYSIFTAAALFPMAVSGICIQDIVTGAITARNELKSPKIAENPAYQYAAIRNILYRKGKTIEILVAYEPSFKYLTEWWKQLFAESEGKDKKGVFPTTAIYSTDLHSLGQYVQEGRRDLFETTIKVVSMQRDIIIEKTSCNQDKLDYLSGETMNYINDKAFSGVVLAHSNGGVPNIVVQIPKMDAYNFGYLVYFFQLSCAMSGFLMGVDPFDQPGVEAYKKNMFISLERPEYTNANMI</sequence>
<dbReference type="PRINTS" id="PR00662">
    <property type="entry name" value="G6PISOMERASE"/>
</dbReference>
<dbReference type="InterPro" id="IPR035482">
    <property type="entry name" value="SIS_PGI_2"/>
</dbReference>
<comment type="subcellular location">
    <subcellularLocation>
        <location evidence="7">Cytoplasm</location>
    </subcellularLocation>
</comment>
<dbReference type="Pfam" id="PF00342">
    <property type="entry name" value="PGI"/>
    <property type="match status" value="1"/>
</dbReference>
<protein>
    <recommendedName>
        <fullName evidence="7">Glucose-6-phosphate isomerase</fullName>
        <shortName evidence="7">GPI</shortName>
        <ecNumber evidence="7">5.3.1.9</ecNumber>
    </recommendedName>
    <alternativeName>
        <fullName evidence="7">Phosphoglucose isomerase</fullName>
        <shortName evidence="7">PGI</shortName>
    </alternativeName>
    <alternativeName>
        <fullName evidence="7">Phosphohexose isomerase</fullName>
        <shortName evidence="7">PHI</shortName>
    </alternativeName>
</protein>
<dbReference type="PANTHER" id="PTHR11469:SF1">
    <property type="entry name" value="GLUCOSE-6-PHOSPHATE ISOMERASE"/>
    <property type="match status" value="1"/>
</dbReference>
<keyword evidence="7" id="KW-0963">Cytoplasm</keyword>
<evidence type="ECO:0000313" key="9">
    <source>
        <dbReference type="EMBL" id="WOV86468.1"/>
    </source>
</evidence>
<comment type="pathway">
    <text evidence="1 7 8">Carbohydrate degradation; glycolysis; D-glyceraldehyde 3-phosphate and glycerone phosphate from D-glucose: step 2/4.</text>
</comment>
<evidence type="ECO:0000256" key="5">
    <source>
        <dbReference type="ARBA" id="ARBA00023235"/>
    </source>
</evidence>
<name>A0ABZ0L1Z2_9BACL</name>
<keyword evidence="10" id="KW-1185">Reference proteome</keyword>
<comment type="pathway">
    <text evidence="7">Carbohydrate biosynthesis; gluconeogenesis.</text>
</comment>
<keyword evidence="4 7" id="KW-0324">Glycolysis</keyword>
<reference evidence="9 10" key="1">
    <citation type="submission" date="2023-06" db="EMBL/GenBank/DDBJ databases">
        <title>Sporosarcina sp. nov., isolated from Korean tranditional fermented seafood 'Jeotgal'.</title>
        <authorList>
            <person name="Yang A.I."/>
            <person name="Shin N.-R."/>
        </authorList>
    </citation>
    <scope>NUCLEOTIDE SEQUENCE [LARGE SCALE GENOMIC DNA]</scope>
    <source>
        <strain evidence="9 10">T2O-4</strain>
    </source>
</reference>
<dbReference type="GO" id="GO:0004347">
    <property type="term" value="F:glucose-6-phosphate isomerase activity"/>
    <property type="evidence" value="ECO:0007669"/>
    <property type="project" value="UniProtKB-EC"/>
</dbReference>
<dbReference type="HAMAP" id="MF_00473">
    <property type="entry name" value="G6P_isomerase"/>
    <property type="match status" value="1"/>
</dbReference>
<evidence type="ECO:0000256" key="2">
    <source>
        <dbReference type="ARBA" id="ARBA00006604"/>
    </source>
</evidence>
<feature type="active site" evidence="7">
    <location>
        <position position="427"/>
    </location>
</feature>
<feature type="active site" description="Proton donor" evidence="7">
    <location>
        <position position="292"/>
    </location>
</feature>
<dbReference type="EC" id="5.3.1.9" evidence="7"/>
<evidence type="ECO:0000256" key="1">
    <source>
        <dbReference type="ARBA" id="ARBA00004926"/>
    </source>
</evidence>
<dbReference type="InterPro" id="IPR001672">
    <property type="entry name" value="G6P_Isomerase"/>
</dbReference>
<dbReference type="EMBL" id="CP129118">
    <property type="protein sequence ID" value="WOV86468.1"/>
    <property type="molecule type" value="Genomic_DNA"/>
</dbReference>
<comment type="similarity">
    <text evidence="2 7 8">Belongs to the GPI family.</text>
</comment>
<dbReference type="Proteomes" id="UP001303902">
    <property type="component" value="Chromosome"/>
</dbReference>